<feature type="region of interest" description="Disordered" evidence="1">
    <location>
        <begin position="146"/>
        <end position="259"/>
    </location>
</feature>
<feature type="compositionally biased region" description="Low complexity" evidence="1">
    <location>
        <begin position="152"/>
        <end position="167"/>
    </location>
</feature>
<keyword evidence="2" id="KW-0812">Transmembrane</keyword>
<sequence length="259" mass="27430">MGGLGLCSKEKFLLASLCFFAFMTLSHSSVSNVPEGHERGDSHRMLRGGEDIQEVALLRRGVRAGRGGRGGGGGRGVYIAPRPSGGGGGGAGAIAGGVIGGLLFVVLCCCRGVICKALCSRGESIESPSPQDQYWSKEAVQAREEQRRRQAYEAQQRNQHQHQYQYRWPGPTFNRQPQPPTEPFYTSSNTTPTHPQSGAPTAPPAREDREPGEEPPPSAPPSSTRAVIPLPPSANATVAMNIPIPLPPSDAAAEAMNAP</sequence>
<gene>
    <name evidence="4" type="ORF">Cvel_10107</name>
</gene>
<feature type="chain" id="PRO_5005192018" evidence="3">
    <location>
        <begin position="29"/>
        <end position="259"/>
    </location>
</feature>
<dbReference type="VEuPathDB" id="CryptoDB:Cvel_10107"/>
<dbReference type="AlphaFoldDB" id="A0A0G4I1B3"/>
<feature type="signal peptide" evidence="3">
    <location>
        <begin position="1"/>
        <end position="28"/>
    </location>
</feature>
<dbReference type="EMBL" id="CDMZ01004720">
    <property type="protein sequence ID" value="CEM50670.1"/>
    <property type="molecule type" value="Genomic_DNA"/>
</dbReference>
<evidence type="ECO:0000313" key="4">
    <source>
        <dbReference type="EMBL" id="CEM50670.1"/>
    </source>
</evidence>
<accession>A0A0G4I1B3</accession>
<evidence type="ECO:0000256" key="2">
    <source>
        <dbReference type="SAM" id="Phobius"/>
    </source>
</evidence>
<evidence type="ECO:0000256" key="3">
    <source>
        <dbReference type="SAM" id="SignalP"/>
    </source>
</evidence>
<reference evidence="4" key="1">
    <citation type="submission" date="2014-11" db="EMBL/GenBank/DDBJ databases">
        <authorList>
            <person name="Otto D Thomas"/>
            <person name="Naeem Raeece"/>
        </authorList>
    </citation>
    <scope>NUCLEOTIDE SEQUENCE</scope>
</reference>
<evidence type="ECO:0000256" key="1">
    <source>
        <dbReference type="SAM" id="MobiDB-lite"/>
    </source>
</evidence>
<feature type="transmembrane region" description="Helical" evidence="2">
    <location>
        <begin position="91"/>
        <end position="114"/>
    </location>
</feature>
<proteinExistence type="predicted"/>
<keyword evidence="3" id="KW-0732">Signal</keyword>
<keyword evidence="2" id="KW-1133">Transmembrane helix</keyword>
<protein>
    <submittedName>
        <fullName evidence="4">Uncharacterized protein</fullName>
    </submittedName>
</protein>
<organism evidence="4">
    <name type="scientific">Chromera velia CCMP2878</name>
    <dbReference type="NCBI Taxonomy" id="1169474"/>
    <lineage>
        <taxon>Eukaryota</taxon>
        <taxon>Sar</taxon>
        <taxon>Alveolata</taxon>
        <taxon>Colpodellida</taxon>
        <taxon>Chromeraceae</taxon>
        <taxon>Chromera</taxon>
    </lineage>
</organism>
<keyword evidence="2" id="KW-0472">Membrane</keyword>
<feature type="compositionally biased region" description="Polar residues" evidence="1">
    <location>
        <begin position="184"/>
        <end position="199"/>
    </location>
</feature>
<name>A0A0G4I1B3_9ALVE</name>